<protein>
    <submittedName>
        <fullName evidence="2">Uncharacterized protein</fullName>
    </submittedName>
</protein>
<dbReference type="Proteomes" id="UP000603453">
    <property type="component" value="Unassembled WGS sequence"/>
</dbReference>
<evidence type="ECO:0000313" key="2">
    <source>
        <dbReference type="EMBL" id="KAG2207473.1"/>
    </source>
</evidence>
<accession>A0A8H7V8M7</accession>
<reference evidence="2" key="1">
    <citation type="submission" date="2020-12" db="EMBL/GenBank/DDBJ databases">
        <title>Metabolic potential, ecology and presence of endohyphal bacteria is reflected in genomic diversity of Mucoromycotina.</title>
        <authorList>
            <person name="Muszewska A."/>
            <person name="Okrasinska A."/>
            <person name="Steczkiewicz K."/>
            <person name="Drgas O."/>
            <person name="Orlowska M."/>
            <person name="Perlinska-Lenart U."/>
            <person name="Aleksandrzak-Piekarczyk T."/>
            <person name="Szatraj K."/>
            <person name="Zielenkiewicz U."/>
            <person name="Pilsyk S."/>
            <person name="Malc E."/>
            <person name="Mieczkowski P."/>
            <person name="Kruszewska J.S."/>
            <person name="Biernat P."/>
            <person name="Pawlowska J."/>
        </authorList>
    </citation>
    <scope>NUCLEOTIDE SEQUENCE</scope>
    <source>
        <strain evidence="2">WA0000017839</strain>
    </source>
</reference>
<organism evidence="2 3">
    <name type="scientific">Mucor saturninus</name>
    <dbReference type="NCBI Taxonomy" id="64648"/>
    <lineage>
        <taxon>Eukaryota</taxon>
        <taxon>Fungi</taxon>
        <taxon>Fungi incertae sedis</taxon>
        <taxon>Mucoromycota</taxon>
        <taxon>Mucoromycotina</taxon>
        <taxon>Mucoromycetes</taxon>
        <taxon>Mucorales</taxon>
        <taxon>Mucorineae</taxon>
        <taxon>Mucoraceae</taxon>
        <taxon>Mucor</taxon>
    </lineage>
</organism>
<feature type="compositionally biased region" description="Basic and acidic residues" evidence="1">
    <location>
        <begin position="164"/>
        <end position="180"/>
    </location>
</feature>
<keyword evidence="3" id="KW-1185">Reference proteome</keyword>
<evidence type="ECO:0000256" key="1">
    <source>
        <dbReference type="SAM" id="MobiDB-lite"/>
    </source>
</evidence>
<feature type="region of interest" description="Disordered" evidence="1">
    <location>
        <begin position="162"/>
        <end position="195"/>
    </location>
</feature>
<comment type="caution">
    <text evidence="2">The sequence shown here is derived from an EMBL/GenBank/DDBJ whole genome shotgun (WGS) entry which is preliminary data.</text>
</comment>
<evidence type="ECO:0000313" key="3">
    <source>
        <dbReference type="Proteomes" id="UP000603453"/>
    </source>
</evidence>
<dbReference type="OrthoDB" id="2287945at2759"/>
<sequence>MSTRRMNSINRLFRGNTVSVGSNAEKRPQDGNDCAIGDKVDLRVCTSSPSGKMVDLINIELAKDTSSTKLHADYRKVVYFQAAGPLFTSGVSGPHIVLREAKIGGVKGQISEVKLIDNGLYVASHSGSLSPTSLQVDLRNLRILLRRLHAIKSQVLGMKASVKTMEHREKASKKSMEGKQSKTRSLTPQLCSNLQ</sequence>
<feature type="compositionally biased region" description="Polar residues" evidence="1">
    <location>
        <begin position="183"/>
        <end position="195"/>
    </location>
</feature>
<gene>
    <name evidence="2" type="ORF">INT47_004221</name>
</gene>
<name>A0A8H7V8M7_9FUNG</name>
<dbReference type="EMBL" id="JAEPRD010000024">
    <property type="protein sequence ID" value="KAG2207473.1"/>
    <property type="molecule type" value="Genomic_DNA"/>
</dbReference>
<dbReference type="AlphaFoldDB" id="A0A8H7V8M7"/>
<proteinExistence type="predicted"/>